<evidence type="ECO:0000313" key="2">
    <source>
        <dbReference type="EMBL" id="ASV65931.1"/>
    </source>
</evidence>
<accession>A0A248TCJ6</accession>
<dbReference type="RefSeq" id="WP_095369506.1">
    <property type="nucleotide sequence ID" value="NZ_CP022983.1"/>
</dbReference>
<gene>
    <name evidence="2" type="ORF">CKF48_00480</name>
</gene>
<evidence type="ECO:0000259" key="1">
    <source>
        <dbReference type="Pfam" id="PF20250"/>
    </source>
</evidence>
<dbReference type="Pfam" id="PF20250">
    <property type="entry name" value="FapA_N"/>
    <property type="match status" value="1"/>
</dbReference>
<reference evidence="2 3" key="1">
    <citation type="submission" date="2017-08" db="EMBL/GenBank/DDBJ databases">
        <title>Complete Genome Sequence of Bacillus kochii Oregon-R-modENCODE STRAIN BDGP4, isolated from Drosophila melanogaster gut.</title>
        <authorList>
            <person name="Wan K.H."/>
            <person name="Yu C."/>
            <person name="Park S."/>
            <person name="Hammonds A.S."/>
            <person name="Booth B.W."/>
            <person name="Celniker S.E."/>
        </authorList>
    </citation>
    <scope>NUCLEOTIDE SEQUENCE [LARGE SCALE GENOMIC DNA]</scope>
    <source>
        <strain evidence="2 3">BDGP4</strain>
    </source>
</reference>
<dbReference type="AlphaFoldDB" id="A0A248TCJ6"/>
<proteinExistence type="predicted"/>
<dbReference type="EMBL" id="CP022983">
    <property type="protein sequence ID" value="ASV65931.1"/>
    <property type="molecule type" value="Genomic_DNA"/>
</dbReference>
<dbReference type="Proteomes" id="UP000215137">
    <property type="component" value="Chromosome"/>
</dbReference>
<dbReference type="KEGG" id="bko:CKF48_00480"/>
<evidence type="ECO:0000313" key="3">
    <source>
        <dbReference type="Proteomes" id="UP000215137"/>
    </source>
</evidence>
<dbReference type="InterPro" id="IPR005646">
    <property type="entry name" value="FapA"/>
</dbReference>
<name>A0A248TCJ6_9BACI</name>
<dbReference type="InterPro" id="IPR046865">
    <property type="entry name" value="FapA_b_solenoid"/>
</dbReference>
<feature type="domain" description="Flagellar Assembly Protein A N-terminal region" evidence="1">
    <location>
        <begin position="7"/>
        <end position="169"/>
    </location>
</feature>
<organism evidence="2 3">
    <name type="scientific">Cytobacillus kochii</name>
    <dbReference type="NCBI Taxonomy" id="859143"/>
    <lineage>
        <taxon>Bacteria</taxon>
        <taxon>Bacillati</taxon>
        <taxon>Bacillota</taxon>
        <taxon>Bacilli</taxon>
        <taxon>Bacillales</taxon>
        <taxon>Bacillaceae</taxon>
        <taxon>Cytobacillus</taxon>
    </lineage>
</organism>
<sequence>MVGGHIISVSPDRLTALLHLQASEIQDDNIKQVIEKSIRKANITYGLDHALIAKIVEDPLAYTSPIEIAKGEKPIAGRDAYLVKEKLNMHSEKREKLNDIHEHMVTVANGEVIATIFPATPGTDGIDVHGQRVNSMNGKELHITPGENVILHHEQYYSLIDGEVLLSKNSLSVLPIQLIDGDYHPGKGIMKFDGNVVVKGNVLTGSHIVATGNIRVEGTVENANLEAQGYIYIEGGVLGNQYGKIQAQGSIRAHFLNQAVVESESNIYIERSILHSVVFAKEHIYANNASVIGGHLSTYGEMIVKDIGNHHFTYTEIELKDEDYSLQEKLEEISNKLADLNIVKQKLVSIESKLQEDQQGHPLALKHKKTKKHIEQEILNLTKKKQEIESHHTFQKDKLAIKILGDLYPQTKIKKGKYAKLFKKPNAHITIHFDKSEFIVLPIEN</sequence>
<dbReference type="OrthoDB" id="9816426at2"/>
<keyword evidence="3" id="KW-1185">Reference proteome</keyword>
<dbReference type="PANTHER" id="PTHR38032:SF1">
    <property type="entry name" value="RNA-BINDING PROTEIN KHPB N-TERMINAL DOMAIN-CONTAINING PROTEIN"/>
    <property type="match status" value="1"/>
</dbReference>
<dbReference type="PANTHER" id="PTHR38032">
    <property type="entry name" value="POLYMERASE-RELATED"/>
    <property type="match status" value="1"/>
</dbReference>
<protein>
    <recommendedName>
        <fullName evidence="1">Flagellar Assembly Protein A N-terminal region domain-containing protein</fullName>
    </recommendedName>
</protein>
<dbReference type="Pfam" id="PF03961">
    <property type="entry name" value="FapA"/>
    <property type="match status" value="1"/>
</dbReference>
<dbReference type="InterPro" id="IPR046866">
    <property type="entry name" value="FapA_N"/>
</dbReference>